<reference evidence="1" key="1">
    <citation type="submission" date="2017-07" db="EMBL/GenBank/DDBJ databases">
        <authorList>
            <person name="Mikheyev A."/>
            <person name="Grau M."/>
        </authorList>
    </citation>
    <scope>NUCLEOTIDE SEQUENCE</scope>
    <source>
        <tissue evidence="1">Venom_gland</tissue>
    </source>
</reference>
<evidence type="ECO:0000313" key="1">
    <source>
        <dbReference type="EMBL" id="LAA45417.1"/>
    </source>
</evidence>
<organism evidence="1">
    <name type="scientific">Micrurus corallinus</name>
    <name type="common">Brazilian coral snake</name>
    <dbReference type="NCBI Taxonomy" id="54390"/>
    <lineage>
        <taxon>Eukaryota</taxon>
        <taxon>Metazoa</taxon>
        <taxon>Chordata</taxon>
        <taxon>Craniata</taxon>
        <taxon>Vertebrata</taxon>
        <taxon>Euteleostomi</taxon>
        <taxon>Lepidosauria</taxon>
        <taxon>Squamata</taxon>
        <taxon>Bifurcata</taxon>
        <taxon>Unidentata</taxon>
        <taxon>Episquamata</taxon>
        <taxon>Toxicofera</taxon>
        <taxon>Serpentes</taxon>
        <taxon>Colubroidea</taxon>
        <taxon>Elapidae</taxon>
        <taxon>Elapinae</taxon>
        <taxon>Micrurus</taxon>
    </lineage>
</organism>
<reference evidence="1" key="2">
    <citation type="submission" date="2017-11" db="EMBL/GenBank/DDBJ databases">
        <title>Coralsnake Venomics: Analyses of Venom Gland Transcriptomes and Proteomes of Six Brazilian Taxa.</title>
        <authorList>
            <person name="Aird S.D."/>
            <person name="Jorge da Silva N."/>
            <person name="Qiu L."/>
            <person name="Villar-Briones A."/>
            <person name="Aparecida-Saddi V."/>
            <person name="Campos-Telles M.P."/>
            <person name="Grau M."/>
            <person name="Mikheyev A.S."/>
        </authorList>
    </citation>
    <scope>NUCLEOTIDE SEQUENCE</scope>
    <source>
        <tissue evidence="1">Venom_gland</tissue>
    </source>
</reference>
<accession>A0A2D4FD48</accession>
<proteinExistence type="predicted"/>
<dbReference type="AlphaFoldDB" id="A0A2D4FD48"/>
<name>A0A2D4FD48_MICCO</name>
<dbReference type="EMBL" id="IACJ01059562">
    <property type="protein sequence ID" value="LAA45417.1"/>
    <property type="molecule type" value="Transcribed_RNA"/>
</dbReference>
<sequence length="129" mass="14384">MRSIFKKRPKLEVLLKTYKAEKIFLQNRQFGRSKSSINSTCEASHAISLNQGGLIKRPPTCWAPGTGSTERGFSVACHGPVPFHGLGDGDPWTNRFIDTVWQVMNLRTHLGLLRPPLSHKILVSSFAIV</sequence>
<protein>
    <submittedName>
        <fullName evidence="1">Uncharacterized protein</fullName>
    </submittedName>
</protein>